<feature type="compositionally biased region" description="Basic and acidic residues" evidence="1">
    <location>
        <begin position="765"/>
        <end position="774"/>
    </location>
</feature>
<dbReference type="Pfam" id="PF23013">
    <property type="entry name" value="IML1_N"/>
    <property type="match status" value="1"/>
</dbReference>
<feature type="region of interest" description="Disordered" evidence="1">
    <location>
        <begin position="901"/>
        <end position="949"/>
    </location>
</feature>
<dbReference type="KEGG" id="psoj:PHYSODRAFT_468068"/>
<dbReference type="InterPro" id="IPR048255">
    <property type="entry name" value="IML1_N"/>
</dbReference>
<dbReference type="EMBL" id="JH159151">
    <property type="protein sequence ID" value="EGZ27334.1"/>
    <property type="molecule type" value="Genomic_DNA"/>
</dbReference>
<protein>
    <recommendedName>
        <fullName evidence="6">DEP domain-containing protein</fullName>
    </recommendedName>
</protein>
<dbReference type="PANTHER" id="PTHR13179:SF8">
    <property type="entry name" value="GATOR COMPLEX PROTEIN DEPDC5"/>
    <property type="match status" value="1"/>
</dbReference>
<dbReference type="PANTHER" id="PTHR13179">
    <property type="entry name" value="DEP DOMAIN CONTAINING PROTEIN 5"/>
    <property type="match status" value="1"/>
</dbReference>
<organism evidence="4 5">
    <name type="scientific">Phytophthora sojae (strain P6497)</name>
    <name type="common">Soybean stem and root rot agent</name>
    <name type="synonym">Phytophthora megasperma f. sp. glycines</name>
    <dbReference type="NCBI Taxonomy" id="1094619"/>
    <lineage>
        <taxon>Eukaryota</taxon>
        <taxon>Sar</taxon>
        <taxon>Stramenopiles</taxon>
        <taxon>Oomycota</taxon>
        <taxon>Peronosporomycetes</taxon>
        <taxon>Peronosporales</taxon>
        <taxon>Peronosporaceae</taxon>
        <taxon>Phytophthora</taxon>
    </lineage>
</organism>
<accession>G4YEX0</accession>
<dbReference type="Pfam" id="PF12257">
    <property type="entry name" value="IML1"/>
    <property type="match status" value="1"/>
</dbReference>
<feature type="region of interest" description="Disordered" evidence="1">
    <location>
        <begin position="765"/>
        <end position="789"/>
    </location>
</feature>
<dbReference type="GO" id="GO:1904262">
    <property type="term" value="P:negative regulation of TORC1 signaling"/>
    <property type="evidence" value="ECO:0007669"/>
    <property type="project" value="TreeGrafter"/>
</dbReference>
<gene>
    <name evidence="4" type="ORF">PHYSODRAFT_468068</name>
</gene>
<feature type="domain" description="Vacuolar membrane-associated protein Iml1 N-terminal" evidence="2">
    <location>
        <begin position="102"/>
        <end position="449"/>
    </location>
</feature>
<dbReference type="GO" id="GO:0010508">
    <property type="term" value="P:positive regulation of autophagy"/>
    <property type="evidence" value="ECO:0007669"/>
    <property type="project" value="TreeGrafter"/>
</dbReference>
<evidence type="ECO:0008006" key="6">
    <source>
        <dbReference type="Google" id="ProtNLM"/>
    </source>
</evidence>
<dbReference type="InterPro" id="IPR027244">
    <property type="entry name" value="IML1"/>
</dbReference>
<keyword evidence="5" id="KW-1185">Reference proteome</keyword>
<feature type="domain" description="IML1 N-terminal double psi beta-barrel" evidence="3">
    <location>
        <begin position="8"/>
        <end position="90"/>
    </location>
</feature>
<dbReference type="InParanoid" id="G4YEX0"/>
<evidence type="ECO:0000256" key="1">
    <source>
        <dbReference type="SAM" id="MobiDB-lite"/>
    </source>
</evidence>
<reference evidence="4 5" key="1">
    <citation type="journal article" date="2006" name="Science">
        <title>Phytophthora genome sequences uncover evolutionary origins and mechanisms of pathogenesis.</title>
        <authorList>
            <person name="Tyler B.M."/>
            <person name="Tripathy S."/>
            <person name="Zhang X."/>
            <person name="Dehal P."/>
            <person name="Jiang R.H."/>
            <person name="Aerts A."/>
            <person name="Arredondo F.D."/>
            <person name="Baxter L."/>
            <person name="Bensasson D."/>
            <person name="Beynon J.L."/>
            <person name="Chapman J."/>
            <person name="Damasceno C.M."/>
            <person name="Dorrance A.E."/>
            <person name="Dou D."/>
            <person name="Dickerman A.W."/>
            <person name="Dubchak I.L."/>
            <person name="Garbelotto M."/>
            <person name="Gijzen M."/>
            <person name="Gordon S.G."/>
            <person name="Govers F."/>
            <person name="Grunwald N.J."/>
            <person name="Huang W."/>
            <person name="Ivors K.L."/>
            <person name="Jones R.W."/>
            <person name="Kamoun S."/>
            <person name="Krampis K."/>
            <person name="Lamour K.H."/>
            <person name="Lee M.K."/>
            <person name="McDonald W.H."/>
            <person name="Medina M."/>
            <person name="Meijer H.J."/>
            <person name="Nordberg E.K."/>
            <person name="Maclean D.J."/>
            <person name="Ospina-Giraldo M.D."/>
            <person name="Morris P.F."/>
            <person name="Phuntumart V."/>
            <person name="Putnam N.H."/>
            <person name="Rash S."/>
            <person name="Rose J.K."/>
            <person name="Sakihama Y."/>
            <person name="Salamov A.A."/>
            <person name="Savidor A."/>
            <person name="Scheuring C.F."/>
            <person name="Smith B.M."/>
            <person name="Sobral B.W."/>
            <person name="Terry A."/>
            <person name="Torto-Alalibo T.A."/>
            <person name="Win J."/>
            <person name="Xu Z."/>
            <person name="Zhang H."/>
            <person name="Grigoriev I.V."/>
            <person name="Rokhsar D.S."/>
            <person name="Boore J.L."/>
        </authorList>
    </citation>
    <scope>NUCLEOTIDE SEQUENCE [LARGE SCALE GENOMIC DNA]</scope>
    <source>
        <strain evidence="4 5">P6497</strain>
    </source>
</reference>
<dbReference type="STRING" id="1094619.G4YEX0"/>
<feature type="region of interest" description="Disordered" evidence="1">
    <location>
        <begin position="824"/>
        <end position="845"/>
    </location>
</feature>
<dbReference type="GO" id="GO:0005096">
    <property type="term" value="F:GTPase activator activity"/>
    <property type="evidence" value="ECO:0007669"/>
    <property type="project" value="InterPro"/>
</dbReference>
<evidence type="ECO:0000313" key="5">
    <source>
        <dbReference type="Proteomes" id="UP000002640"/>
    </source>
</evidence>
<dbReference type="OMA" id="PRYRNHD"/>
<evidence type="ECO:0000259" key="2">
    <source>
        <dbReference type="Pfam" id="PF12257"/>
    </source>
</evidence>
<dbReference type="Proteomes" id="UP000002640">
    <property type="component" value="Unassembled WGS sequence"/>
</dbReference>
<proteinExistence type="predicted"/>
<feature type="region of interest" description="Disordered" evidence="1">
    <location>
        <begin position="654"/>
        <end position="673"/>
    </location>
</feature>
<feature type="compositionally biased region" description="Polar residues" evidence="1">
    <location>
        <begin position="901"/>
        <end position="920"/>
    </location>
</feature>
<dbReference type="InterPro" id="IPR055213">
    <property type="entry name" value="IML1_double_psi_beta_barrel"/>
</dbReference>
<name>G4YEX0_PHYSP</name>
<dbReference type="GO" id="GO:1990130">
    <property type="term" value="C:GATOR1 complex"/>
    <property type="evidence" value="ECO:0007669"/>
    <property type="project" value="TreeGrafter"/>
</dbReference>
<feature type="compositionally biased region" description="Polar residues" evidence="1">
    <location>
        <begin position="927"/>
        <end position="938"/>
    </location>
</feature>
<evidence type="ECO:0000313" key="4">
    <source>
        <dbReference type="EMBL" id="EGZ27334.1"/>
    </source>
</evidence>
<dbReference type="GeneID" id="20653638"/>
<sequence>MWRTRHALTLVVHGPEFRNGELLVLNPDIFPDVKLHDLVEVAQPERAHPHPRLVLSVESLAPVRGKLQVSVAREIAAQFGLEAFRSVTVRRVDQRDVCVDFVELSFKDQFLSRADIWRFKVTMLGQCVYVGRTVECLGIRSQVDAILADNTQLSCGVIGDATKIVVRSRSSRLFWLVQMSTEMWEFAPDGEIYYEKLLNRLLRVLIDKWSESSVSHSVTIIAFSRSFYDANQFPDDFDPRRAPFSDPRRQGFGPGCGAPGINMANGYGPTIHVDPVSGRYYEDFYKVVVMNFTGPDWSRLVLLLKKEFASYYEMHRWRTPEEFSAAKYEICRCPKPATSTNTGKTSEKGTMDVYIKWTKLPSGVPSRAKDGNILEAINVTLNVLDKHYMDRDLSRTGQGIVMMTAGCSIFNVDRKLAEITEQRMMDNGVGMDMISLTTPPLHVVPLFIYRNLPSGKTAAGLNPDASSFARKLSYSEVSGASEEPKSLETASSFHGVSSFMSTSQPKSPEWVRAGSEILRRSGDSPEKLTYDVPHWVNITFLDFGCGCGRSSNICMPIEPPAPLSPSQNSPTSHRGWQSCECQVKRNQQFDPLPSFRMFDVTSPSEKLEFPVTLRNLMRRTSQNAPSFGLSAPSTSPMSIRITGSQRRLLFETSELPDSASSAPPPEQLQLSRSPDFDPILASGQLRSATNLSASLHARAALKEYDESVFAPVVRDGESATARSSRERRLGFVPLESHDEHDNATSATIGGYGDGHLEWFIRNAKKEADRTRERSNSGNNTSFRKESAFLPSESTSMIQTLISPRKLKPNGNSPSKMFQTAFSDRTQQNGGHSSGIPIMSRSVPRADANPSFSLEVMLSSSMERRRNMNFATKSSLSASRTLFGTPGKSRDEGFRPLARASTMTKELPSTSGPSPAYSSPSKDGFTGKLTSNQRRLSNPGSPPGGLRRNQSELFRPSLMSGSLSFKASSATDIAMTPIDHRKAAVNPFRYSKGQVSQRLSSDRRRWSHLFPVSNHVAHRPSNEVSGEAATQDSEPIFLGPNWTSLTSPAILPLTTDHFPSPQELRQGYTEAFYTVTIPTTATQAPAIECVPRYRNHDELLIEMICQRLARDFQLVSSCDSTASLMGSESSPESRRRVYHLSMGHRIHQLIYDAERQTVEVKRFVQREPHDPEVAYTSYNYSLWVALTQSFQPHQQIFHRYPQPEDNWNALDNLLCGYLDDMADTMKCRRIRFAIVPPVISKGGDTESPTAYAAKFTKFIEYLQSRVAPSEFGDLENITINMVLERPQGPQEAGKAPPLGGNRMLSFKMACKASTASSSGAKFEDSRTEWVMMRVEETMDISRCFHLDVRWLACSGIAADEFVGTVRRRAKQAGLDLRRVPEYSSVSRVQIHPLIASVFLPLPVRVSESFVAALTQMLDFVLDDERIADGSGIGYGLGIDQETSTTKTRTIRGHRRSPSANARMLLERWQQRGYKQFIHRRAPVFVRVIHDGLIWIPGYDYDRKGDGAASVTATETLFHEVCATIESQCGESPEGNVSL</sequence>
<dbReference type="RefSeq" id="XP_009514609.1">
    <property type="nucleotide sequence ID" value="XM_009516314.1"/>
</dbReference>
<evidence type="ECO:0000259" key="3">
    <source>
        <dbReference type="Pfam" id="PF23013"/>
    </source>
</evidence>